<proteinExistence type="predicted"/>
<gene>
    <name evidence="2" type="ORF">B0T22DRAFT_510139</name>
</gene>
<reference evidence="2" key="1">
    <citation type="journal article" date="2023" name="Mol. Phylogenet. Evol.">
        <title>Genome-scale phylogeny and comparative genomics of the fungal order Sordariales.</title>
        <authorList>
            <person name="Hensen N."/>
            <person name="Bonometti L."/>
            <person name="Westerberg I."/>
            <person name="Brannstrom I.O."/>
            <person name="Guillou S."/>
            <person name="Cros-Aarteil S."/>
            <person name="Calhoun S."/>
            <person name="Haridas S."/>
            <person name="Kuo A."/>
            <person name="Mondo S."/>
            <person name="Pangilinan J."/>
            <person name="Riley R."/>
            <person name="LaButti K."/>
            <person name="Andreopoulos B."/>
            <person name="Lipzen A."/>
            <person name="Chen C."/>
            <person name="Yan M."/>
            <person name="Daum C."/>
            <person name="Ng V."/>
            <person name="Clum A."/>
            <person name="Steindorff A."/>
            <person name="Ohm R.A."/>
            <person name="Martin F."/>
            <person name="Silar P."/>
            <person name="Natvig D.O."/>
            <person name="Lalanne C."/>
            <person name="Gautier V."/>
            <person name="Ament-Velasquez S.L."/>
            <person name="Kruys A."/>
            <person name="Hutchinson M.I."/>
            <person name="Powell A.J."/>
            <person name="Barry K."/>
            <person name="Miller A.N."/>
            <person name="Grigoriev I.V."/>
            <person name="Debuchy R."/>
            <person name="Gladieux P."/>
            <person name="Hiltunen Thoren M."/>
            <person name="Johannesson H."/>
        </authorList>
    </citation>
    <scope>NUCLEOTIDE SEQUENCE</scope>
    <source>
        <strain evidence="2">CBS 314.62</strain>
    </source>
</reference>
<dbReference type="Proteomes" id="UP001270362">
    <property type="component" value="Unassembled WGS sequence"/>
</dbReference>
<evidence type="ECO:0000313" key="3">
    <source>
        <dbReference type="Proteomes" id="UP001270362"/>
    </source>
</evidence>
<evidence type="ECO:0000256" key="1">
    <source>
        <dbReference type="SAM" id="MobiDB-lite"/>
    </source>
</evidence>
<evidence type="ECO:0000313" key="2">
    <source>
        <dbReference type="EMBL" id="KAK3687461.1"/>
    </source>
</evidence>
<dbReference type="AlphaFoldDB" id="A0AAE0X7U5"/>
<name>A0AAE0X7U5_9PEZI</name>
<feature type="compositionally biased region" description="Polar residues" evidence="1">
    <location>
        <begin position="225"/>
        <end position="247"/>
    </location>
</feature>
<accession>A0AAE0X7U5</accession>
<comment type="caution">
    <text evidence="2">The sequence shown here is derived from an EMBL/GenBank/DDBJ whole genome shotgun (WGS) entry which is preliminary data.</text>
</comment>
<reference evidence="2" key="2">
    <citation type="submission" date="2023-06" db="EMBL/GenBank/DDBJ databases">
        <authorList>
            <consortium name="Lawrence Berkeley National Laboratory"/>
            <person name="Haridas S."/>
            <person name="Hensen N."/>
            <person name="Bonometti L."/>
            <person name="Westerberg I."/>
            <person name="Brannstrom I.O."/>
            <person name="Guillou S."/>
            <person name="Cros-Aarteil S."/>
            <person name="Calhoun S."/>
            <person name="Kuo A."/>
            <person name="Mondo S."/>
            <person name="Pangilinan J."/>
            <person name="Riley R."/>
            <person name="Labutti K."/>
            <person name="Andreopoulos B."/>
            <person name="Lipzen A."/>
            <person name="Chen C."/>
            <person name="Yanf M."/>
            <person name="Daum C."/>
            <person name="Ng V."/>
            <person name="Clum A."/>
            <person name="Steindorff A."/>
            <person name="Ohm R."/>
            <person name="Martin F."/>
            <person name="Silar P."/>
            <person name="Natvig D."/>
            <person name="Lalanne C."/>
            <person name="Gautier V."/>
            <person name="Ament-Velasquez S.L."/>
            <person name="Kruys A."/>
            <person name="Hutchinson M.I."/>
            <person name="Powell A.J."/>
            <person name="Barry K."/>
            <person name="Miller A.N."/>
            <person name="Grigoriev I.V."/>
            <person name="Debuchy R."/>
            <person name="Gladieux P."/>
            <person name="Thoren M.H."/>
            <person name="Johannesson H."/>
        </authorList>
    </citation>
    <scope>NUCLEOTIDE SEQUENCE</scope>
    <source>
        <strain evidence="2">CBS 314.62</strain>
    </source>
</reference>
<sequence length="279" mass="31341">MRDDLLAGKHVQPIVCPDPGHTPAHYTEARQDPLTYDTEARARTQPAFRMVLDEDQAVYAELSFTGHLDLSEYGDSQITASELRQKTQQLRAGNVAAEYTSPEYHPGILLELRCVDPNRCRCLRYVGSDTLSHWPLTAPETFNESCRVNGGRFLEPLVSPDMKKQLRTRGGMCPASSHTASRTLPSRLSDENIISVTFNTCKFSTRSQCLEVTYHRRIQIKQPDSNSRVGITSTNAIRRSRHTSGPSESAIHQARRELAIEARRLDALDGVPYARYEAL</sequence>
<protein>
    <submittedName>
        <fullName evidence="2">Uncharacterized protein</fullName>
    </submittedName>
</protein>
<feature type="region of interest" description="Disordered" evidence="1">
    <location>
        <begin position="225"/>
        <end position="251"/>
    </location>
</feature>
<organism evidence="2 3">
    <name type="scientific">Podospora appendiculata</name>
    <dbReference type="NCBI Taxonomy" id="314037"/>
    <lineage>
        <taxon>Eukaryota</taxon>
        <taxon>Fungi</taxon>
        <taxon>Dikarya</taxon>
        <taxon>Ascomycota</taxon>
        <taxon>Pezizomycotina</taxon>
        <taxon>Sordariomycetes</taxon>
        <taxon>Sordariomycetidae</taxon>
        <taxon>Sordariales</taxon>
        <taxon>Podosporaceae</taxon>
        <taxon>Podospora</taxon>
    </lineage>
</organism>
<dbReference type="EMBL" id="JAULSO010000002">
    <property type="protein sequence ID" value="KAK3687461.1"/>
    <property type="molecule type" value="Genomic_DNA"/>
</dbReference>
<feature type="region of interest" description="Disordered" evidence="1">
    <location>
        <begin position="1"/>
        <end position="24"/>
    </location>
</feature>
<keyword evidence="3" id="KW-1185">Reference proteome</keyword>